<dbReference type="InterPro" id="IPR005158">
    <property type="entry name" value="BTAD"/>
</dbReference>
<dbReference type="SUPFAM" id="SSF48452">
    <property type="entry name" value="TPR-like"/>
    <property type="match status" value="3"/>
</dbReference>
<dbReference type="Gene3D" id="1.10.10.10">
    <property type="entry name" value="Winged helix-like DNA-binding domain superfamily/Winged helix DNA-binding domain"/>
    <property type="match status" value="1"/>
</dbReference>
<dbReference type="InterPro" id="IPR036388">
    <property type="entry name" value="WH-like_DNA-bd_sf"/>
</dbReference>
<feature type="domain" description="Bacterial transcriptional activator" evidence="1">
    <location>
        <begin position="949"/>
        <end position="1088"/>
    </location>
</feature>
<dbReference type="AlphaFoldDB" id="A0A4U8YHP1"/>
<dbReference type="Gene3D" id="1.25.40.10">
    <property type="entry name" value="Tetratricopeptide repeat domain"/>
    <property type="match status" value="2"/>
</dbReference>
<dbReference type="PANTHER" id="PTHR35807:SF2">
    <property type="entry name" value="TRANSCRIPTIONAL ACTIVATOR DOMAIN"/>
    <property type="match status" value="1"/>
</dbReference>
<protein>
    <submittedName>
        <fullName evidence="2">Bacterial transcriptional activator domain</fullName>
    </submittedName>
</protein>
<dbReference type="Pfam" id="PF25873">
    <property type="entry name" value="WHD_MalT"/>
    <property type="match status" value="1"/>
</dbReference>
<dbReference type="EMBL" id="CAADHO010000001">
    <property type="protein sequence ID" value="VFQ43115.1"/>
    <property type="molecule type" value="Genomic_DNA"/>
</dbReference>
<reference evidence="2 3" key="1">
    <citation type="submission" date="2019-03" db="EMBL/GenBank/DDBJ databases">
        <authorList>
            <person name="Nijsse B."/>
        </authorList>
    </citation>
    <scope>NUCLEOTIDE SEQUENCE [LARGE SCALE GENOMIC DNA]</scope>
    <source>
        <strain evidence="2">Desulfoluna butyratoxydans MSL71</strain>
    </source>
</reference>
<gene>
    <name evidence="2" type="ORF">MSL71_7420</name>
</gene>
<sequence length="1089" mass="118890">MADILHSKLLAPHQQGLLDRGRLHACFGELFQRKITTVVAGAGYGKSTLVARALGQGGAQTVWYRLDAFDRDLSVFMGYLISGIEGLAPGYGGMLPAVPERVSVSREEREAFLLSFAKGLEEMVATETVIVLDDYHLVGESAEVNGALDFLLERLPPLMHVVVISRTAPPLRLSRLRVAGGLREIGERELAFTEEEIGTLFSRVFGMPLSRDAVGHLREKSGGWAASLMLFRCSLQDAGDRGVEGRLWELKGSQGYVFSYLEENVFETLGPDEQDFLVKSSLLATLDPGLCDAVLGIDDSLERLRALEDRHLLTFSLDPGRRSFQYHHLLRDFLREKLSEQVSSEAIGALHLGAGKAMETDTPLEALNHYLDGQWYDEAARVVAALEGRFIIQGKVRSLRACLEAFPSTYRNRTPHLLTIEAKLLSCAGMPREAIALLRRALVLFRGVHDGPNEMKCLSNLGFLYYYTGNVREARLLLEQIVGGQDPHSETYAFTMTFLIFFAAVLGDMEASDAYTREAMDAISLLDEPDRSANLTIVETSLAYRLYYAGEFKASLEVSRRSLQRAGEHGLDFCLPLTYYQLSVCCFFLGAFDDGCAYAEQGIAASEAIDLNDSQKGWVYVAWAQNCLGLGAPDRAESLARKGLAIFECPGNRWGMACTHDLFHEISLARGDAGSARASLETAAGLIEGYGLTVTEGILGIGKAGLALEGGDPERALGLLGECRDKVRPAAHHLLSLYLLETRCLLAASRGQEAQAAFESALDLAAGRGLAHRVTGEAAQLVPLLVRCYAKGFRTELVVRLLKAMGAPATDGLAALARAKDPADKGAAKALMALMPTPAAPPLTLSLLGPFTVAVGDDAISPEAWTSTKALTILQVLAAKHRTGFVHRETLTELLWPEEDAEKTAKRFNVAMSALRATLEPHRTAKGASSYLVRQQDAYRLDLGDGGIIDVEVFLDHLDALDNEKDASLKDLLAAEACWKGPFLKEYPFDAWCQPERDSLTTRYLALLIRIMDHPDMAGDPAKALACAETYLGLDPHAEPVYRTVMRLNARMGNNAGVVTAYTACQTHMQALGCPLHEKTMVLYEQLIG</sequence>
<dbReference type="SMART" id="SM01043">
    <property type="entry name" value="BTAD"/>
    <property type="match status" value="1"/>
</dbReference>
<dbReference type="InterPro" id="IPR051677">
    <property type="entry name" value="AfsR-DnrI-RedD_regulator"/>
</dbReference>
<organism evidence="2 3">
    <name type="scientific">Desulfoluna butyratoxydans</name>
    <dbReference type="NCBI Taxonomy" id="231438"/>
    <lineage>
        <taxon>Bacteria</taxon>
        <taxon>Pseudomonadati</taxon>
        <taxon>Thermodesulfobacteriota</taxon>
        <taxon>Desulfobacteria</taxon>
        <taxon>Desulfobacterales</taxon>
        <taxon>Desulfolunaceae</taxon>
        <taxon>Desulfoluna</taxon>
    </lineage>
</organism>
<dbReference type="RefSeq" id="WP_180137300.1">
    <property type="nucleotide sequence ID" value="NZ_CAADHO010000001.1"/>
</dbReference>
<evidence type="ECO:0000313" key="2">
    <source>
        <dbReference type="EMBL" id="VFQ43115.1"/>
    </source>
</evidence>
<evidence type="ECO:0000259" key="1">
    <source>
        <dbReference type="SMART" id="SM01043"/>
    </source>
</evidence>
<name>A0A4U8YHP1_9BACT</name>
<dbReference type="InterPro" id="IPR059106">
    <property type="entry name" value="WHD_MalT"/>
</dbReference>
<dbReference type="Proteomes" id="UP000507962">
    <property type="component" value="Unassembled WGS sequence"/>
</dbReference>
<dbReference type="Pfam" id="PF03704">
    <property type="entry name" value="BTAD"/>
    <property type="match status" value="1"/>
</dbReference>
<proteinExistence type="predicted"/>
<dbReference type="PANTHER" id="PTHR35807">
    <property type="entry name" value="TRANSCRIPTIONAL REGULATOR REDD-RELATED"/>
    <property type="match status" value="1"/>
</dbReference>
<accession>A0A4U8YHP1</accession>
<evidence type="ECO:0000313" key="3">
    <source>
        <dbReference type="Proteomes" id="UP000507962"/>
    </source>
</evidence>
<keyword evidence="3" id="KW-1185">Reference proteome</keyword>
<dbReference type="InterPro" id="IPR011990">
    <property type="entry name" value="TPR-like_helical_dom_sf"/>
</dbReference>